<accession>A0A4Y9FL72</accession>
<dbReference type="RefSeq" id="WP_135053423.1">
    <property type="nucleotide sequence ID" value="NZ_CAKOCW010000058.1"/>
</dbReference>
<evidence type="ECO:0000313" key="1">
    <source>
        <dbReference type="EMBL" id="TFU29602.1"/>
    </source>
</evidence>
<dbReference type="Proteomes" id="UP000297747">
    <property type="component" value="Unassembled WGS sequence"/>
</dbReference>
<organism evidence="1 2">
    <name type="scientific">Streptococcus acidominimus</name>
    <dbReference type="NCBI Taxonomy" id="1326"/>
    <lineage>
        <taxon>Bacteria</taxon>
        <taxon>Bacillati</taxon>
        <taxon>Bacillota</taxon>
        <taxon>Bacilli</taxon>
        <taxon>Lactobacillales</taxon>
        <taxon>Streptococcaceae</taxon>
        <taxon>Streptococcus</taxon>
    </lineage>
</organism>
<evidence type="ECO:0008006" key="3">
    <source>
        <dbReference type="Google" id="ProtNLM"/>
    </source>
</evidence>
<proteinExistence type="predicted"/>
<protein>
    <recommendedName>
        <fullName evidence="3">DUF1310 family protein</fullName>
    </recommendedName>
</protein>
<comment type="caution">
    <text evidence="1">The sequence shown here is derived from an EMBL/GenBank/DDBJ whole genome shotgun (WGS) entry which is preliminary data.</text>
</comment>
<dbReference type="EMBL" id="SPQA01000049">
    <property type="protein sequence ID" value="TFU29602.1"/>
    <property type="molecule type" value="Genomic_DNA"/>
</dbReference>
<sequence length="133" mass="15203">MRKKLFILLIILGGLVMAFSLNGNIQKNKEAERNRQYEVSLVKALKNTYQDLEEIIIIRSGFEESKPGGWYAQIRVIFDDRTSIEYGVGHNISYKVNGSVIASQAVSKQLRTYLGKTERKIRVTYSDGEEILE</sequence>
<evidence type="ECO:0000313" key="2">
    <source>
        <dbReference type="Proteomes" id="UP000297747"/>
    </source>
</evidence>
<dbReference type="AlphaFoldDB" id="A0A4Y9FL72"/>
<gene>
    <name evidence="1" type="ORF">E4U01_09445</name>
</gene>
<name>A0A4Y9FL72_STRAI</name>
<reference evidence="1 2" key="1">
    <citation type="submission" date="2019-03" db="EMBL/GenBank/DDBJ databases">
        <title>Diversity of the mouse oral microbiome.</title>
        <authorList>
            <person name="Joseph S."/>
            <person name="Aduse-Opoku J."/>
            <person name="Curtis M."/>
            <person name="Wade W."/>
            <person name="Hashim A."/>
        </authorList>
    </citation>
    <scope>NUCLEOTIDE SEQUENCE [LARGE SCALE GENOMIC DNA]</scope>
    <source>
        <strain evidence="1 2">HT4</strain>
    </source>
</reference>